<keyword evidence="1" id="KW-1133">Transmembrane helix</keyword>
<keyword evidence="1" id="KW-0472">Membrane</keyword>
<evidence type="ECO:0000256" key="1">
    <source>
        <dbReference type="SAM" id="Phobius"/>
    </source>
</evidence>
<keyword evidence="1" id="KW-0812">Transmembrane</keyword>
<dbReference type="EMBL" id="UINC01005936">
    <property type="protein sequence ID" value="SVA24473.1"/>
    <property type="molecule type" value="Genomic_DNA"/>
</dbReference>
<name>A0A381UCX5_9ZZZZ</name>
<reference evidence="2" key="1">
    <citation type="submission" date="2018-05" db="EMBL/GenBank/DDBJ databases">
        <authorList>
            <person name="Lanie J.A."/>
            <person name="Ng W.-L."/>
            <person name="Kazmierczak K.M."/>
            <person name="Andrzejewski T.M."/>
            <person name="Davidsen T.M."/>
            <person name="Wayne K.J."/>
            <person name="Tettelin H."/>
            <person name="Glass J.I."/>
            <person name="Rusch D."/>
            <person name="Podicherti R."/>
            <person name="Tsui H.-C.T."/>
            <person name="Winkler M.E."/>
        </authorList>
    </citation>
    <scope>NUCLEOTIDE SEQUENCE</scope>
</reference>
<dbReference type="AlphaFoldDB" id="A0A381UCX5"/>
<evidence type="ECO:0000313" key="2">
    <source>
        <dbReference type="EMBL" id="SVA24473.1"/>
    </source>
</evidence>
<gene>
    <name evidence="2" type="ORF">METZ01_LOCUS77327</name>
</gene>
<sequence length="196" mass="21983">MTLIEMAAVIVVTGIIGLGMTLGTRGVLLHYQSDSVRQDLRQYGNSVMREIVQELNVAQKVEVDGLNGFSRIKLYRFYNGLTPDVVISCHQREGIQVNYDAPAEGHLKFPSIGPYRNTGQRTVWVKDFVVTSEPDSRPGLGIFKQSYLHIELTLSMDQDVFINGQTTTEDHYFHRGAFLGHAYIMKKLSNDASTIS</sequence>
<proteinExistence type="predicted"/>
<organism evidence="2">
    <name type="scientific">marine metagenome</name>
    <dbReference type="NCBI Taxonomy" id="408172"/>
    <lineage>
        <taxon>unclassified sequences</taxon>
        <taxon>metagenomes</taxon>
        <taxon>ecological metagenomes</taxon>
    </lineage>
</organism>
<protein>
    <submittedName>
        <fullName evidence="2">Uncharacterized protein</fullName>
    </submittedName>
</protein>
<feature type="transmembrane region" description="Helical" evidence="1">
    <location>
        <begin position="6"/>
        <end position="28"/>
    </location>
</feature>
<accession>A0A381UCX5</accession>